<gene>
    <name evidence="2" type="ORF">SARAHDANIELLE_58</name>
</gene>
<sequence>MKGEGIMAITRLIHGDLIEFAKMGAFDLIGHGCNTMNLMGSGIAKFIKEEFPMAFEADRLMHDKHNLRYRNTKPHVECPTMAGRMSHVYINSGGGFYVANLYTQVYTGRDAKYNHLADALHNLNAFCKEHHVQKVGLPMIGCGIGGLNEFAVLNLISSIIEADVTMVIHPDSYPSLSHFEFKTSLPKVYDGILMIDDEGNTFQLNPNPTGSELPLIPITNHKFCPVTLSVTPVNRFVGGYGNFENALRSFDLPYDFLYFFVKPKGDIHKLRRLQSFKNIRWVDVNKI</sequence>
<dbReference type="Proteomes" id="UP000827626">
    <property type="component" value="Segment"/>
</dbReference>
<evidence type="ECO:0000313" key="3">
    <source>
        <dbReference type="Proteomes" id="UP000827626"/>
    </source>
</evidence>
<evidence type="ECO:0000259" key="1">
    <source>
        <dbReference type="Pfam" id="PF01661"/>
    </source>
</evidence>
<dbReference type="Pfam" id="PF01661">
    <property type="entry name" value="Macro"/>
    <property type="match status" value="1"/>
</dbReference>
<evidence type="ECO:0000313" key="2">
    <source>
        <dbReference type="EMBL" id="QYA57486.1"/>
    </source>
</evidence>
<protein>
    <submittedName>
        <fullName evidence="2">Phosphatase</fullName>
    </submittedName>
</protein>
<dbReference type="Gene3D" id="3.40.220.10">
    <property type="entry name" value="Leucine Aminopeptidase, subunit E, domain 1"/>
    <property type="match status" value="1"/>
</dbReference>
<reference evidence="2" key="1">
    <citation type="submission" date="2021-03" db="EMBL/GenBank/DDBJ databases">
        <authorList>
            <person name="Thompson D.W."/>
            <person name="Brown H.M.F."/>
            <person name="Thompson S.D."/>
            <person name="Grose J.H."/>
        </authorList>
    </citation>
    <scope>NUCLEOTIDE SEQUENCE</scope>
</reference>
<organism evidence="2 3">
    <name type="scientific">Hafnia phage vB_HpaM_SarahDanielle</name>
    <dbReference type="NCBI Taxonomy" id="2836113"/>
    <lineage>
        <taxon>Viruses</taxon>
        <taxon>Duplodnaviria</taxon>
        <taxon>Heunggongvirae</taxon>
        <taxon>Uroviricota</taxon>
        <taxon>Caudoviricetes</taxon>
        <taxon>Andersonviridae</taxon>
        <taxon>Andersonviridae incertae sedis</taxon>
        <taxon>Daniellevirus</taxon>
        <taxon>Daniellevirus danielle</taxon>
    </lineage>
</organism>
<dbReference type="SUPFAM" id="SSF52949">
    <property type="entry name" value="Macro domain-like"/>
    <property type="match status" value="1"/>
</dbReference>
<proteinExistence type="predicted"/>
<dbReference type="InterPro" id="IPR043472">
    <property type="entry name" value="Macro_dom-like"/>
</dbReference>
<dbReference type="InterPro" id="IPR050892">
    <property type="entry name" value="ADP-ribose_metab_enzymes"/>
</dbReference>
<dbReference type="PANTHER" id="PTHR12521:SF0">
    <property type="entry name" value="ADP-RIBOSE GLYCOHYDROLASE OARD1"/>
    <property type="match status" value="1"/>
</dbReference>
<feature type="domain" description="Macro" evidence="1">
    <location>
        <begin position="31"/>
        <end position="148"/>
    </location>
</feature>
<dbReference type="PANTHER" id="PTHR12521">
    <property type="entry name" value="PROTEIN C6ORF130"/>
    <property type="match status" value="1"/>
</dbReference>
<dbReference type="EMBL" id="MW749010">
    <property type="protein sequence ID" value="QYA57486.1"/>
    <property type="molecule type" value="Genomic_DNA"/>
</dbReference>
<dbReference type="InterPro" id="IPR002589">
    <property type="entry name" value="Macro_dom"/>
</dbReference>
<name>A0AAE7W9F3_9CAUD</name>
<accession>A0AAE7W9F3</accession>
<dbReference type="GO" id="GO:0140291">
    <property type="term" value="P:peptidyl-glutamate ADP-deribosylation"/>
    <property type="evidence" value="ECO:0007669"/>
    <property type="project" value="TreeGrafter"/>
</dbReference>
<keyword evidence="3" id="KW-1185">Reference proteome</keyword>